<feature type="transmembrane region" description="Helical" evidence="2">
    <location>
        <begin position="76"/>
        <end position="99"/>
    </location>
</feature>
<feature type="transmembrane region" description="Helical" evidence="2">
    <location>
        <begin position="153"/>
        <end position="173"/>
    </location>
</feature>
<keyword evidence="2" id="KW-0472">Membrane</keyword>
<proteinExistence type="predicted"/>
<organism evidence="3 4">
    <name type="scientific">Phyllosticta citribraziliensis</name>
    <dbReference type="NCBI Taxonomy" id="989973"/>
    <lineage>
        <taxon>Eukaryota</taxon>
        <taxon>Fungi</taxon>
        <taxon>Dikarya</taxon>
        <taxon>Ascomycota</taxon>
        <taxon>Pezizomycotina</taxon>
        <taxon>Dothideomycetes</taxon>
        <taxon>Dothideomycetes incertae sedis</taxon>
        <taxon>Botryosphaeriales</taxon>
        <taxon>Phyllostictaceae</taxon>
        <taxon>Phyllosticta</taxon>
    </lineage>
</organism>
<sequence length="335" mass="36492">MHARMLHGTRRDETGQHQIRPDRCGGGWWSTKPDDQVMQKVEHSQTLAAQVVQSPSSFSPFLICLFKTSTSLSHPALACFALAPLFSFFAANIALAFFRPKHMAGCSLAAVPVFRRRPFPFPFFVPGQMGFCFAVVRLLRLSFRYCCTVREHVVTFALALFSTLFFSLLFSPLLSSHRVFLSLVILDTHPSHLALSMAFSSLTLTLTFTQLANHRRLQTPHLPQNRLARPMPTHPPQILRHELAPHQRSDAAQLAQTGGRAARAALEAARAVVGVCVRRAERDVQEDGGDVWSGREERGQGCGDGGGVRGGGGGGQGDGDCVHGFGGAVCEGCVC</sequence>
<feature type="compositionally biased region" description="Basic and acidic residues" evidence="1">
    <location>
        <begin position="9"/>
        <end position="23"/>
    </location>
</feature>
<feature type="region of interest" description="Disordered" evidence="1">
    <location>
        <begin position="287"/>
        <end position="311"/>
    </location>
</feature>
<evidence type="ECO:0000256" key="2">
    <source>
        <dbReference type="SAM" id="Phobius"/>
    </source>
</evidence>
<feature type="transmembrane region" description="Helical" evidence="2">
    <location>
        <begin position="119"/>
        <end position="141"/>
    </location>
</feature>
<accession>A0ABR1LQI8</accession>
<dbReference type="EMBL" id="JBBPEH010000006">
    <property type="protein sequence ID" value="KAK7537444.1"/>
    <property type="molecule type" value="Genomic_DNA"/>
</dbReference>
<evidence type="ECO:0000313" key="3">
    <source>
        <dbReference type="EMBL" id="KAK7537444.1"/>
    </source>
</evidence>
<protein>
    <submittedName>
        <fullName evidence="3">Uncharacterized protein</fullName>
    </submittedName>
</protein>
<dbReference type="Proteomes" id="UP001360953">
    <property type="component" value="Unassembled WGS sequence"/>
</dbReference>
<evidence type="ECO:0000256" key="1">
    <source>
        <dbReference type="SAM" id="MobiDB-lite"/>
    </source>
</evidence>
<reference evidence="3 4" key="1">
    <citation type="submission" date="2024-04" db="EMBL/GenBank/DDBJ databases">
        <title>Phyllosticta paracitricarpa is synonymous to the EU quarantine fungus P. citricarpa based on phylogenomic analyses.</title>
        <authorList>
            <consortium name="Lawrence Berkeley National Laboratory"/>
            <person name="Van ingen-buijs V.A."/>
            <person name="Van westerhoven A.C."/>
            <person name="Haridas S."/>
            <person name="Skiadas P."/>
            <person name="Martin F."/>
            <person name="Groenewald J.Z."/>
            <person name="Crous P.W."/>
            <person name="Seidl M.F."/>
        </authorList>
    </citation>
    <scope>NUCLEOTIDE SEQUENCE [LARGE SCALE GENOMIC DNA]</scope>
    <source>
        <strain evidence="3 4">CPC 17464</strain>
    </source>
</reference>
<feature type="transmembrane region" description="Helical" evidence="2">
    <location>
        <begin position="193"/>
        <end position="212"/>
    </location>
</feature>
<comment type="caution">
    <text evidence="3">The sequence shown here is derived from an EMBL/GenBank/DDBJ whole genome shotgun (WGS) entry which is preliminary data.</text>
</comment>
<name>A0ABR1LQI8_9PEZI</name>
<keyword evidence="4" id="KW-1185">Reference proteome</keyword>
<feature type="region of interest" description="Disordered" evidence="1">
    <location>
        <begin position="1"/>
        <end position="27"/>
    </location>
</feature>
<feature type="compositionally biased region" description="Gly residues" evidence="1">
    <location>
        <begin position="300"/>
        <end position="311"/>
    </location>
</feature>
<keyword evidence="2" id="KW-1133">Transmembrane helix</keyword>
<keyword evidence="2" id="KW-0812">Transmembrane</keyword>
<dbReference type="RefSeq" id="XP_066655595.1">
    <property type="nucleotide sequence ID" value="XM_066795778.1"/>
</dbReference>
<dbReference type="GeneID" id="92028684"/>
<evidence type="ECO:0000313" key="4">
    <source>
        <dbReference type="Proteomes" id="UP001360953"/>
    </source>
</evidence>
<gene>
    <name evidence="3" type="ORF">J3D65DRAFT_381962</name>
</gene>